<dbReference type="AlphaFoldDB" id="M2TLH0"/>
<evidence type="ECO:0000313" key="2">
    <source>
        <dbReference type="Proteomes" id="UP000011717"/>
    </source>
</evidence>
<dbReference type="RefSeq" id="WP_008602877.1">
    <property type="nucleotide sequence ID" value="NZ_AMRV01000007.1"/>
</dbReference>
<dbReference type="InterPro" id="IPR027417">
    <property type="entry name" value="P-loop_NTPase"/>
</dbReference>
<accession>M2TLH0</accession>
<keyword evidence="2" id="KW-1185">Reference proteome</keyword>
<gene>
    <name evidence="1" type="ORF">C725_2247</name>
</gene>
<protein>
    <submittedName>
        <fullName evidence="1">ATPase</fullName>
    </submittedName>
</protein>
<dbReference type="SUPFAM" id="SSF52540">
    <property type="entry name" value="P-loop containing nucleoside triphosphate hydrolases"/>
    <property type="match status" value="1"/>
</dbReference>
<dbReference type="PANTHER" id="PTHR13696:SF96">
    <property type="entry name" value="COBQ_COBB_MIND_PARA NUCLEOTIDE BINDING DOMAIN-CONTAINING PROTEIN"/>
    <property type="match status" value="1"/>
</dbReference>
<reference evidence="1 2" key="1">
    <citation type="journal article" date="2013" name="Genome Announc.">
        <title>Draft Genome Sequence of Strain JLT2015T, Belonging to the Family Sphingomonadaceae of the Alphaproteobacteria.</title>
        <authorList>
            <person name="Tang K."/>
            <person name="Liu K."/>
            <person name="Li S."/>
            <person name="Jiao N."/>
        </authorList>
    </citation>
    <scope>NUCLEOTIDE SEQUENCE [LARGE SCALE GENOMIC DNA]</scope>
    <source>
        <strain evidence="1 2">JLT2015</strain>
    </source>
</reference>
<dbReference type="EMBL" id="AMRV01000007">
    <property type="protein sequence ID" value="EMD82526.1"/>
    <property type="molecule type" value="Genomic_DNA"/>
</dbReference>
<dbReference type="Proteomes" id="UP000011717">
    <property type="component" value="Unassembled WGS sequence"/>
</dbReference>
<dbReference type="PATRIC" id="fig|1234595.3.peg.2249"/>
<organism evidence="1 2">
    <name type="scientific">Pacificimonas flava</name>
    <dbReference type="NCBI Taxonomy" id="1234595"/>
    <lineage>
        <taxon>Bacteria</taxon>
        <taxon>Pseudomonadati</taxon>
        <taxon>Pseudomonadota</taxon>
        <taxon>Alphaproteobacteria</taxon>
        <taxon>Sphingomonadales</taxon>
        <taxon>Sphingosinicellaceae</taxon>
        <taxon>Pacificimonas</taxon>
    </lineage>
</organism>
<dbReference type="OrthoDB" id="13869at2"/>
<proteinExistence type="predicted"/>
<dbReference type="PANTHER" id="PTHR13696">
    <property type="entry name" value="P-LOOP CONTAINING NUCLEOSIDE TRIPHOSPHATE HYDROLASE"/>
    <property type="match status" value="1"/>
</dbReference>
<evidence type="ECO:0000313" key="1">
    <source>
        <dbReference type="EMBL" id="EMD82526.1"/>
    </source>
</evidence>
<dbReference type="InterPro" id="IPR015223">
    <property type="entry name" value="MipZ"/>
</dbReference>
<dbReference type="InterPro" id="IPR050678">
    <property type="entry name" value="DNA_Partitioning_ATPase"/>
</dbReference>
<comment type="caution">
    <text evidence="1">The sequence shown here is derived from an EMBL/GenBank/DDBJ whole genome shotgun (WGS) entry which is preliminary data.</text>
</comment>
<dbReference type="Pfam" id="PF09140">
    <property type="entry name" value="MipZ"/>
    <property type="match status" value="1"/>
</dbReference>
<dbReference type="Gene3D" id="3.40.50.300">
    <property type="entry name" value="P-loop containing nucleotide triphosphate hydrolases"/>
    <property type="match status" value="1"/>
</dbReference>
<dbReference type="CDD" id="cd02042">
    <property type="entry name" value="ParAB_family"/>
    <property type="match status" value="1"/>
</dbReference>
<name>M2TLH0_9SPHN</name>
<sequence length="260" mass="28280">MAHIITFGNEKGGTGKSTTAVHVAVSLLAAGRTVAAIDLDARQRTFARYMENRQGFSGERGLGLPLPRMTVIAESETAETELASALGTDADFVVIDTPGRDSPLARAALSRADTLVTPINDSFVDFDLIGQVDAETFEVKRPSFYAELVWQSRKARARHDAGSIDWVIVRNRLAQLNAKNMQRVAAALEQLGPRVGFRVAPGLSERVIYRELFPQGLTLLDMDAIDDTRLSHVAARAELRELVEALDLDRPATAKRAVAG</sequence>